<sequence>MKKSFLAIICTTLFLVSCTKDKTKASTEPEKTPIADSTSTSTASPAAKNDLIKSTAKDKNGKTLEMTFDNAKNTVTVVFEGNTVTLQGQEAGSGMLYKNDQYELSGKGEQVKLAKEGKTIFEN</sequence>
<keyword evidence="3" id="KW-0564">Palmitate</keyword>
<dbReference type="SUPFAM" id="SSF141488">
    <property type="entry name" value="YdhA-like"/>
    <property type="match status" value="1"/>
</dbReference>
<reference evidence="8" key="1">
    <citation type="submission" date="2016-10" db="EMBL/GenBank/DDBJ databases">
        <authorList>
            <person name="Varghese N."/>
            <person name="Submissions S."/>
        </authorList>
    </citation>
    <scope>NUCLEOTIDE SEQUENCE [LARGE SCALE GENOMIC DNA]</scope>
    <source>
        <strain evidence="8">DSM 17724</strain>
    </source>
</reference>
<organism evidence="7 8">
    <name type="scientific">Chryseobacterium wanjuense</name>
    <dbReference type="NCBI Taxonomy" id="356305"/>
    <lineage>
        <taxon>Bacteria</taxon>
        <taxon>Pseudomonadati</taxon>
        <taxon>Bacteroidota</taxon>
        <taxon>Flavobacteriia</taxon>
        <taxon>Flavobacteriales</taxon>
        <taxon>Weeksellaceae</taxon>
        <taxon>Chryseobacterium group</taxon>
        <taxon>Chryseobacterium</taxon>
    </lineage>
</organism>
<feature type="compositionally biased region" description="Low complexity" evidence="5">
    <location>
        <begin position="34"/>
        <end position="47"/>
    </location>
</feature>
<evidence type="ECO:0000259" key="6">
    <source>
        <dbReference type="Pfam" id="PF09864"/>
    </source>
</evidence>
<evidence type="ECO:0000313" key="8">
    <source>
        <dbReference type="Proteomes" id="UP000199469"/>
    </source>
</evidence>
<dbReference type="STRING" id="356305.SAMN05421841_0332"/>
<evidence type="ECO:0000256" key="5">
    <source>
        <dbReference type="SAM" id="MobiDB-lite"/>
    </source>
</evidence>
<dbReference type="InterPro" id="IPR018660">
    <property type="entry name" value="MliC"/>
</dbReference>
<feature type="compositionally biased region" description="Basic and acidic residues" evidence="5">
    <location>
        <begin position="22"/>
        <end position="33"/>
    </location>
</feature>
<protein>
    <submittedName>
        <fullName evidence="7">Membrane-bound lysozyme-inhibitor of c-type lysozyme</fullName>
    </submittedName>
</protein>
<feature type="domain" description="C-type lysozyme inhibitor" evidence="6">
    <location>
        <begin position="60"/>
        <end position="119"/>
    </location>
</feature>
<accession>A0A1I0N2P5</accession>
<evidence type="ECO:0000256" key="3">
    <source>
        <dbReference type="ARBA" id="ARBA00023139"/>
    </source>
</evidence>
<evidence type="ECO:0000256" key="4">
    <source>
        <dbReference type="ARBA" id="ARBA00023288"/>
    </source>
</evidence>
<evidence type="ECO:0000256" key="2">
    <source>
        <dbReference type="ARBA" id="ARBA00023136"/>
    </source>
</evidence>
<dbReference type="RefSeq" id="WP_089790341.1">
    <property type="nucleotide sequence ID" value="NZ_FOIU01000001.1"/>
</dbReference>
<keyword evidence="8" id="KW-1185">Reference proteome</keyword>
<gene>
    <name evidence="7" type="ORF">SAMN05421841_0332</name>
</gene>
<dbReference type="Proteomes" id="UP000199469">
    <property type="component" value="Unassembled WGS sequence"/>
</dbReference>
<dbReference type="Pfam" id="PF09864">
    <property type="entry name" value="MliC"/>
    <property type="match status" value="1"/>
</dbReference>
<dbReference type="InterPro" id="IPR036328">
    <property type="entry name" value="MliC_sf"/>
</dbReference>
<evidence type="ECO:0000313" key="7">
    <source>
        <dbReference type="EMBL" id="SEV94913.1"/>
    </source>
</evidence>
<name>A0A1I0N2P5_9FLAO</name>
<dbReference type="OrthoDB" id="1273481at2"/>
<dbReference type="AlphaFoldDB" id="A0A1I0N2P5"/>
<keyword evidence="2" id="KW-0472">Membrane</keyword>
<feature type="region of interest" description="Disordered" evidence="5">
    <location>
        <begin position="22"/>
        <end position="55"/>
    </location>
</feature>
<keyword evidence="4" id="KW-0449">Lipoprotein</keyword>
<evidence type="ECO:0000256" key="1">
    <source>
        <dbReference type="ARBA" id="ARBA00022729"/>
    </source>
</evidence>
<keyword evidence="1" id="KW-0732">Signal</keyword>
<proteinExistence type="predicted"/>
<dbReference type="EMBL" id="FOIU01000001">
    <property type="protein sequence ID" value="SEV94913.1"/>
    <property type="molecule type" value="Genomic_DNA"/>
</dbReference>
<dbReference type="Gene3D" id="2.40.128.200">
    <property type="match status" value="1"/>
</dbReference>
<dbReference type="PROSITE" id="PS51257">
    <property type="entry name" value="PROKAR_LIPOPROTEIN"/>
    <property type="match status" value="1"/>
</dbReference>